<dbReference type="PANTHER" id="PTHR15104:SF0">
    <property type="entry name" value="DIHYDROPTERIDINE REDUCTASE"/>
    <property type="match status" value="1"/>
</dbReference>
<keyword evidence="5" id="KW-0783">Tetrahydrobiopterin biosynthesis</keyword>
<dbReference type="GO" id="GO:0070404">
    <property type="term" value="F:NADH binding"/>
    <property type="evidence" value="ECO:0007669"/>
    <property type="project" value="TreeGrafter"/>
</dbReference>
<evidence type="ECO:0000256" key="8">
    <source>
        <dbReference type="ARBA" id="ARBA00039520"/>
    </source>
</evidence>
<dbReference type="InterPro" id="IPR002347">
    <property type="entry name" value="SDR_fam"/>
</dbReference>
<evidence type="ECO:0000256" key="12">
    <source>
        <dbReference type="ARBA" id="ARBA00047536"/>
    </source>
</evidence>
<dbReference type="GO" id="GO:0004155">
    <property type="term" value="F:6,7-dihydropteridine reductase activity"/>
    <property type="evidence" value="ECO:0007669"/>
    <property type="project" value="UniProtKB-EC"/>
</dbReference>
<reference evidence="13" key="1">
    <citation type="submission" date="2020-09" db="EMBL/GenBank/DDBJ databases">
        <authorList>
            <person name="Kikuchi T."/>
        </authorList>
    </citation>
    <scope>NUCLEOTIDE SEQUENCE</scope>
    <source>
        <strain evidence="13">SH1</strain>
    </source>
</reference>
<evidence type="ECO:0000256" key="3">
    <source>
        <dbReference type="ARBA" id="ARBA00022857"/>
    </source>
</evidence>
<comment type="subunit">
    <text evidence="2">Homodimer.</text>
</comment>
<dbReference type="InterPro" id="IPR036291">
    <property type="entry name" value="NAD(P)-bd_dom_sf"/>
</dbReference>
<dbReference type="EC" id="1.5.1.34" evidence="7"/>
<dbReference type="FunFam" id="3.40.50.720:FF:000157">
    <property type="entry name" value="Quinoid dihydropteridine reductase"/>
    <property type="match status" value="1"/>
</dbReference>
<evidence type="ECO:0000256" key="4">
    <source>
        <dbReference type="ARBA" id="ARBA00023002"/>
    </source>
</evidence>
<dbReference type="AlphaFoldDB" id="A0A811K9T8"/>
<evidence type="ECO:0000256" key="6">
    <source>
        <dbReference type="ARBA" id="ARBA00037099"/>
    </source>
</evidence>
<dbReference type="SUPFAM" id="SSF51735">
    <property type="entry name" value="NAD(P)-binding Rossmann-fold domains"/>
    <property type="match status" value="1"/>
</dbReference>
<dbReference type="Proteomes" id="UP000783686">
    <property type="component" value="Unassembled WGS sequence"/>
</dbReference>
<comment type="catalytic activity">
    <reaction evidence="11">
        <text>5,6,7,8-tetrahydropteridine + NADP(+) = 6,7-dihydropteridine + NADPH + H(+)</text>
        <dbReference type="Rhea" id="RHEA:17865"/>
        <dbReference type="ChEBI" id="CHEBI:15378"/>
        <dbReference type="ChEBI" id="CHEBI:28889"/>
        <dbReference type="ChEBI" id="CHEBI:30156"/>
        <dbReference type="ChEBI" id="CHEBI:57783"/>
        <dbReference type="ChEBI" id="CHEBI:58349"/>
        <dbReference type="EC" id="1.5.1.34"/>
    </reaction>
    <physiologicalReaction direction="right-to-left" evidence="11">
        <dbReference type="Rhea" id="RHEA:17867"/>
    </physiologicalReaction>
</comment>
<gene>
    <name evidence="13" type="ORF">BOKJ2_LOCUS4110</name>
</gene>
<evidence type="ECO:0000256" key="11">
    <source>
        <dbReference type="ARBA" id="ARBA00047429"/>
    </source>
</evidence>
<dbReference type="OrthoDB" id="1204at2759"/>
<evidence type="ECO:0000256" key="7">
    <source>
        <dbReference type="ARBA" id="ARBA00039153"/>
    </source>
</evidence>
<keyword evidence="14" id="KW-1185">Reference proteome</keyword>
<evidence type="ECO:0000256" key="2">
    <source>
        <dbReference type="ARBA" id="ARBA00011738"/>
    </source>
</evidence>
<comment type="function">
    <text evidence="6">Catalyzes the conversion of quinonoid dihydrobiopterin into tetrahydrobiopterin.</text>
</comment>
<comment type="similarity">
    <text evidence="1">Belongs to the short-chain dehydrogenases/reductases (SDR) family.</text>
</comment>
<evidence type="ECO:0000256" key="9">
    <source>
        <dbReference type="ARBA" id="ARBA00041348"/>
    </source>
</evidence>
<evidence type="ECO:0000256" key="1">
    <source>
        <dbReference type="ARBA" id="ARBA00006484"/>
    </source>
</evidence>
<dbReference type="Proteomes" id="UP000614601">
    <property type="component" value="Unassembled WGS sequence"/>
</dbReference>
<proteinExistence type="inferred from homology"/>
<comment type="caution">
    <text evidence="13">The sequence shown here is derived from an EMBL/GenBank/DDBJ whole genome shotgun (WGS) entry which is preliminary data.</text>
</comment>
<dbReference type="Pfam" id="PF13561">
    <property type="entry name" value="adh_short_C2"/>
    <property type="match status" value="1"/>
</dbReference>
<evidence type="ECO:0000256" key="10">
    <source>
        <dbReference type="ARBA" id="ARBA00042518"/>
    </source>
</evidence>
<protein>
    <recommendedName>
        <fullName evidence="8">Dihydropteridine reductase</fullName>
        <ecNumber evidence="7">1.5.1.34</ecNumber>
    </recommendedName>
    <alternativeName>
        <fullName evidence="10">HDHPR</fullName>
    </alternativeName>
    <alternativeName>
        <fullName evidence="9">Quinoid dihydropteridine reductase</fullName>
    </alternativeName>
</protein>
<dbReference type="Gene3D" id="3.40.50.720">
    <property type="entry name" value="NAD(P)-binding Rossmann-like Domain"/>
    <property type="match status" value="1"/>
</dbReference>
<dbReference type="PANTHER" id="PTHR15104">
    <property type="entry name" value="DIHYDROPTERIDINE REDUCTASE"/>
    <property type="match status" value="1"/>
</dbReference>
<comment type="catalytic activity">
    <reaction evidence="12">
        <text>5,6,7,8-tetrahydropteridine + NAD(+) = 6,7-dihydropteridine + NADH + H(+)</text>
        <dbReference type="Rhea" id="RHEA:17869"/>
        <dbReference type="ChEBI" id="CHEBI:15378"/>
        <dbReference type="ChEBI" id="CHEBI:28889"/>
        <dbReference type="ChEBI" id="CHEBI:30156"/>
        <dbReference type="ChEBI" id="CHEBI:57540"/>
        <dbReference type="ChEBI" id="CHEBI:57945"/>
        <dbReference type="EC" id="1.5.1.34"/>
    </reaction>
    <physiologicalReaction direction="right-to-left" evidence="12">
        <dbReference type="Rhea" id="RHEA:17871"/>
    </physiologicalReaction>
</comment>
<dbReference type="EMBL" id="CAJFDH010000002">
    <property type="protein sequence ID" value="CAD5212253.1"/>
    <property type="molecule type" value="Genomic_DNA"/>
</dbReference>
<dbReference type="GO" id="GO:0006729">
    <property type="term" value="P:tetrahydrobiopterin biosynthetic process"/>
    <property type="evidence" value="ECO:0007669"/>
    <property type="project" value="UniProtKB-KW"/>
</dbReference>
<keyword evidence="3" id="KW-0521">NADP</keyword>
<sequence>MSSGKVLVYGGKGALGSVVLDYFKNNGYWVLNVDLTENSSANGNVVLDVNDDWTTQETKAATQVEKLLAGDKLDAIFCVAGGWAGGSASIKDFIKNADLMWKQSVWSSAISARLAALHLKEGGLLQLTGAAAALDGTSGMIGYGLAKAAVHQLVQSLGQEKSGLPDNATVFAILPVTLDTPMNRKWMPKADHSTWTPLTFIAENFHKWLKEQGSRPKTGSLLKFVTKDGETSVTAA</sequence>
<keyword evidence="4" id="KW-0560">Oxidoreductase</keyword>
<organism evidence="13 14">
    <name type="scientific">Bursaphelenchus okinawaensis</name>
    <dbReference type="NCBI Taxonomy" id="465554"/>
    <lineage>
        <taxon>Eukaryota</taxon>
        <taxon>Metazoa</taxon>
        <taxon>Ecdysozoa</taxon>
        <taxon>Nematoda</taxon>
        <taxon>Chromadorea</taxon>
        <taxon>Rhabditida</taxon>
        <taxon>Tylenchina</taxon>
        <taxon>Tylenchomorpha</taxon>
        <taxon>Aphelenchoidea</taxon>
        <taxon>Aphelenchoididae</taxon>
        <taxon>Bursaphelenchus</taxon>
    </lineage>
</organism>
<dbReference type="CDD" id="cd05334">
    <property type="entry name" value="DHPR_SDR_c_like"/>
    <property type="match status" value="1"/>
</dbReference>
<dbReference type="GO" id="GO:0070402">
    <property type="term" value="F:NADPH binding"/>
    <property type="evidence" value="ECO:0007669"/>
    <property type="project" value="TreeGrafter"/>
</dbReference>
<dbReference type="GO" id="GO:0005737">
    <property type="term" value="C:cytoplasm"/>
    <property type="evidence" value="ECO:0007669"/>
    <property type="project" value="TreeGrafter"/>
</dbReference>
<evidence type="ECO:0000256" key="5">
    <source>
        <dbReference type="ARBA" id="ARBA00023007"/>
    </source>
</evidence>
<accession>A0A811K9T8</accession>
<dbReference type="GO" id="GO:0006559">
    <property type="term" value="P:L-phenylalanine catabolic process"/>
    <property type="evidence" value="ECO:0007669"/>
    <property type="project" value="TreeGrafter"/>
</dbReference>
<dbReference type="EMBL" id="CAJFCW020000002">
    <property type="protein sequence ID" value="CAG9095396.1"/>
    <property type="molecule type" value="Genomic_DNA"/>
</dbReference>
<name>A0A811K9T8_9BILA</name>
<evidence type="ECO:0000313" key="13">
    <source>
        <dbReference type="EMBL" id="CAD5212253.1"/>
    </source>
</evidence>
<evidence type="ECO:0000313" key="14">
    <source>
        <dbReference type="Proteomes" id="UP000614601"/>
    </source>
</evidence>